<dbReference type="Proteomes" id="UP000201797">
    <property type="component" value="Segment"/>
</dbReference>
<accession>A0A127KLJ9</accession>
<protein>
    <submittedName>
        <fullName evidence="1">Ferrochelatase</fullName>
    </submittedName>
</protein>
<gene>
    <name evidence="1" type="ORF">R290704_047</name>
</gene>
<dbReference type="OrthoDB" id="20119at10239"/>
<evidence type="ECO:0000313" key="2">
    <source>
        <dbReference type="Proteomes" id="UP000201797"/>
    </source>
</evidence>
<evidence type="ECO:0000313" key="1">
    <source>
        <dbReference type="EMBL" id="AMO42829.1"/>
    </source>
</evidence>
<keyword evidence="2" id="KW-1185">Reference proteome</keyword>
<dbReference type="KEGG" id="vg:29124051"/>
<dbReference type="EMBL" id="KU594605">
    <property type="protein sequence ID" value="AMO42829.1"/>
    <property type="molecule type" value="Genomic_DNA"/>
</dbReference>
<name>A0A127KLJ9_9CAUD</name>
<reference evidence="1 2" key="1">
    <citation type="submission" date="2016-01" db="EMBL/GenBank/DDBJ databases">
        <title>The genomic content and context of auxiliary metabolic genes in marine cyanophages.</title>
        <authorList>
            <person name="Marston M.F."/>
            <person name="Martiny J.B.H."/>
            <person name="Crummett L.T."/>
        </authorList>
    </citation>
    <scope>NUCLEOTIDE SEQUENCE [LARGE SCALE GENOMIC DNA]</scope>
    <source>
        <strain evidence="1">RW_29_0704</strain>
    </source>
</reference>
<sequence length="190" mass="22658">MSVQKDWSVVKLQMLADPTEYIEEPPWQRGTFYYIKPGVVKYDSVEGQVNGSFSRYNFPKYKELHYHIKNIVEQVIGEKLYPTYYFDRFYFKGNELVPHRDRDSCEISVSFHISDNLNYEWPLYFQSDTVPRVGLTCLPGDGVLYRGCELTHWREPMKGDYKTYFHQVFFHYVRADGDCVHHAFDHNCHL</sequence>
<proteinExistence type="predicted"/>
<dbReference type="RefSeq" id="YP_009302128.1">
    <property type="nucleotide sequence ID" value="NC_031242.1"/>
</dbReference>
<organism evidence="1 2">
    <name type="scientific">Cyanophage S-RIM50</name>
    <dbReference type="NCBI Taxonomy" id="687803"/>
    <lineage>
        <taxon>Viruses</taxon>
        <taxon>Duplodnaviria</taxon>
        <taxon>Heunggongvirae</taxon>
        <taxon>Uroviricota</taxon>
        <taxon>Caudoviricetes</taxon>
        <taxon>Pantevenvirales</taxon>
        <taxon>Kyanoviridae</taxon>
        <taxon>Neptunevirus</taxon>
        <taxon>Neptunevirus srim50</taxon>
    </lineage>
</organism>
<dbReference type="GeneID" id="29124051"/>